<feature type="compositionally biased region" description="Basic and acidic residues" evidence="1">
    <location>
        <begin position="291"/>
        <end position="302"/>
    </location>
</feature>
<protein>
    <submittedName>
        <fullName evidence="5">Uncharacterized protein</fullName>
    </submittedName>
</protein>
<feature type="signal peptide" evidence="2">
    <location>
        <begin position="1"/>
        <end position="17"/>
    </location>
</feature>
<organism evidence="5 6">
    <name type="scientific">Electrophorus voltai</name>
    <dbReference type="NCBI Taxonomy" id="2609070"/>
    <lineage>
        <taxon>Eukaryota</taxon>
        <taxon>Metazoa</taxon>
        <taxon>Chordata</taxon>
        <taxon>Craniata</taxon>
        <taxon>Vertebrata</taxon>
        <taxon>Euteleostomi</taxon>
        <taxon>Actinopterygii</taxon>
        <taxon>Neopterygii</taxon>
        <taxon>Teleostei</taxon>
        <taxon>Ostariophysi</taxon>
        <taxon>Gymnotiformes</taxon>
        <taxon>Gymnotoidei</taxon>
        <taxon>Gymnotidae</taxon>
        <taxon>Electrophorus</taxon>
    </lineage>
</organism>
<dbReference type="InterPro" id="IPR042509">
    <property type="entry name" value="ZCCHC3"/>
</dbReference>
<feature type="compositionally biased region" description="Basic and acidic residues" evidence="1">
    <location>
        <begin position="26"/>
        <end position="38"/>
    </location>
</feature>
<comment type="caution">
    <text evidence="5">The sequence shown here is derived from an EMBL/GenBank/DDBJ whole genome shotgun (WGS) entry which is preliminary data.</text>
</comment>
<sequence>MDSILWCFLFVLAPAHPDDEDNDNNEASRGRTSKDRGSCRRGGPTPAPAPAPGPASDGNGADPRSTVQAAEAPAETLTVSRTSLAGPGLRAGGGLLNTARFRWRNPEEGARFTEQVPIIWEVLFDCFGLHPGALICAQRNGGQHYFDVTMASDAAYRRVLELEEKLRDHPLGKYYVLEPLWDGDRQMVTIHFFNHHVSAAEVRQFMARYGDVLPGECMVRDELGIWNGCRQLLMTFKKDNNGDELLGAGAPGQRLQEPSLVQGMRGGGTFGALLPRTGKILCHSIGRGRECGPERQEVRGEELESVEEITPPEQVEEDLPPPAALMTSSQAEARTPALSQTPRPSEAFFPKVEE</sequence>
<dbReference type="GO" id="GO:0002218">
    <property type="term" value="P:activation of innate immune response"/>
    <property type="evidence" value="ECO:0007669"/>
    <property type="project" value="InterPro"/>
</dbReference>
<evidence type="ECO:0000259" key="4">
    <source>
        <dbReference type="Pfam" id="PF23058"/>
    </source>
</evidence>
<dbReference type="InterPro" id="IPR057811">
    <property type="entry name" value="RBD_ZCCHC3_2nd"/>
</dbReference>
<evidence type="ECO:0000259" key="3">
    <source>
        <dbReference type="Pfam" id="PF23057"/>
    </source>
</evidence>
<dbReference type="InterPro" id="IPR057810">
    <property type="entry name" value="RBD_ZCCHC3_1st"/>
</dbReference>
<feature type="region of interest" description="Disordered" evidence="1">
    <location>
        <begin position="16"/>
        <end position="85"/>
    </location>
</feature>
<dbReference type="PANTHER" id="PTHR22639:SF3">
    <property type="entry name" value="ZINC FINGER CCHC DOMAIN-CONTAINING PROTEIN 3"/>
    <property type="match status" value="1"/>
</dbReference>
<feature type="compositionally biased region" description="Polar residues" evidence="1">
    <location>
        <begin position="326"/>
        <end position="343"/>
    </location>
</feature>
<dbReference type="EMBL" id="JAROKS010000022">
    <property type="protein sequence ID" value="KAK1789265.1"/>
    <property type="molecule type" value="Genomic_DNA"/>
</dbReference>
<feature type="chain" id="PRO_5042212829" evidence="2">
    <location>
        <begin position="18"/>
        <end position="354"/>
    </location>
</feature>
<dbReference type="GO" id="GO:0003723">
    <property type="term" value="F:RNA binding"/>
    <property type="evidence" value="ECO:0007669"/>
    <property type="project" value="InterPro"/>
</dbReference>
<proteinExistence type="predicted"/>
<name>A0AAD8YYE9_9TELE</name>
<keyword evidence="2" id="KW-0732">Signal</keyword>
<dbReference type="PANTHER" id="PTHR22639">
    <property type="entry name" value="GAG-RELATED PROTEIN"/>
    <property type="match status" value="1"/>
</dbReference>
<dbReference type="Pfam" id="PF23057">
    <property type="entry name" value="RBD_ZCCHC3_1st"/>
    <property type="match status" value="1"/>
</dbReference>
<evidence type="ECO:0000256" key="1">
    <source>
        <dbReference type="SAM" id="MobiDB-lite"/>
    </source>
</evidence>
<feature type="domain" description="Zinc finger CCHC" evidence="3">
    <location>
        <begin position="97"/>
        <end position="170"/>
    </location>
</feature>
<feature type="compositionally biased region" description="Low complexity" evidence="1">
    <location>
        <begin position="54"/>
        <end position="63"/>
    </location>
</feature>
<dbReference type="Pfam" id="PF23058">
    <property type="entry name" value="RBD_ZCCHC3_2nd"/>
    <property type="match status" value="1"/>
</dbReference>
<dbReference type="GO" id="GO:0003690">
    <property type="term" value="F:double-stranded DNA binding"/>
    <property type="evidence" value="ECO:0007669"/>
    <property type="project" value="InterPro"/>
</dbReference>
<evidence type="ECO:0000256" key="2">
    <source>
        <dbReference type="SAM" id="SignalP"/>
    </source>
</evidence>
<reference evidence="5" key="1">
    <citation type="submission" date="2023-03" db="EMBL/GenBank/DDBJ databases">
        <title>Electrophorus voltai genome.</title>
        <authorList>
            <person name="Bian C."/>
        </authorList>
    </citation>
    <scope>NUCLEOTIDE SEQUENCE</scope>
    <source>
        <strain evidence="5">CB-2022</strain>
        <tissue evidence="5">Muscle</tissue>
    </source>
</reference>
<feature type="non-terminal residue" evidence="5">
    <location>
        <position position="1"/>
    </location>
</feature>
<dbReference type="Proteomes" id="UP001239994">
    <property type="component" value="Unassembled WGS sequence"/>
</dbReference>
<feature type="domain" description="Zinc finger CCHC" evidence="4">
    <location>
        <begin position="190"/>
        <end position="242"/>
    </location>
</feature>
<gene>
    <name evidence="5" type="ORF">P4O66_015198</name>
</gene>
<keyword evidence="6" id="KW-1185">Reference proteome</keyword>
<evidence type="ECO:0000313" key="5">
    <source>
        <dbReference type="EMBL" id="KAK1789265.1"/>
    </source>
</evidence>
<feature type="region of interest" description="Disordered" evidence="1">
    <location>
        <begin position="291"/>
        <end position="354"/>
    </location>
</feature>
<accession>A0AAD8YYE9</accession>
<evidence type="ECO:0000313" key="6">
    <source>
        <dbReference type="Proteomes" id="UP001239994"/>
    </source>
</evidence>
<dbReference type="AlphaFoldDB" id="A0AAD8YYE9"/>